<sequence length="332" mass="37356">MNLFIDANIFLDFYHLSGGDIEELKKLVALVENGDIVLFSSPQLREEVKRNRDAKISDAMRDFRKTSFKLSFPAFCKHYDEYEELRAHINDANKKHAELVQKAMDDVKGRCLAADLLIDNLLGKSQEIEPAKELYDAAIKRFRLGNPPGKKKVTLGDEINWESLLAGVPDNQDLMFISGDGDFCSPIDGDALNAFLLDEWEEKKESDIHFYKSLSDFLKDKFPHIHLASDVKTATLVEQLAQSGSFATTHAVIASLSKVTDFPVHQIEELVSIAELNNQVGWIIDDDDVMEFYKGILGKYGDAMNTASKEKLEEILTLVEASPDPIPDEIPF</sequence>
<dbReference type="Proteomes" id="UP000428330">
    <property type="component" value="Chromosome"/>
</dbReference>
<proteinExistence type="predicted"/>
<evidence type="ECO:0000313" key="2">
    <source>
        <dbReference type="EMBL" id="QGX99833.1"/>
    </source>
</evidence>
<protein>
    <recommendedName>
        <fullName evidence="1">DUF4935 domain-containing protein</fullName>
    </recommendedName>
</protein>
<gene>
    <name evidence="2" type="ORF">EI983_16775</name>
</gene>
<dbReference type="EMBL" id="CP034348">
    <property type="protein sequence ID" value="QGX99833.1"/>
    <property type="molecule type" value="Genomic_DNA"/>
</dbReference>
<dbReference type="Pfam" id="PF16289">
    <property type="entry name" value="PIN_12"/>
    <property type="match status" value="1"/>
</dbReference>
<keyword evidence="3" id="KW-1185">Reference proteome</keyword>
<dbReference type="InterPro" id="IPR032557">
    <property type="entry name" value="DUF4935"/>
</dbReference>
<name>A0A6I6IVA0_9RHOB</name>
<evidence type="ECO:0000313" key="3">
    <source>
        <dbReference type="Proteomes" id="UP000428330"/>
    </source>
</evidence>
<reference evidence="3" key="1">
    <citation type="submission" date="2018-12" db="EMBL/GenBank/DDBJ databases">
        <title>Complete genome sequence of Roseovarius sp. MME-070.</title>
        <authorList>
            <person name="Nam Y.-D."/>
            <person name="Kang J."/>
            <person name="Chung W.-H."/>
            <person name="Park Y.S."/>
        </authorList>
    </citation>
    <scope>NUCLEOTIDE SEQUENCE [LARGE SCALE GENOMIC DNA]</scope>
    <source>
        <strain evidence="3">MME-070</strain>
    </source>
</reference>
<dbReference type="RefSeq" id="WP_157708514.1">
    <property type="nucleotide sequence ID" value="NZ_CP034348.1"/>
</dbReference>
<accession>A0A6I6IVA0</accession>
<dbReference type="OrthoDB" id="569642at2"/>
<organism evidence="2 3">
    <name type="scientific">Roseovarius faecimaris</name>
    <dbReference type="NCBI Taxonomy" id="2494550"/>
    <lineage>
        <taxon>Bacteria</taxon>
        <taxon>Pseudomonadati</taxon>
        <taxon>Pseudomonadota</taxon>
        <taxon>Alphaproteobacteria</taxon>
        <taxon>Rhodobacterales</taxon>
        <taxon>Roseobacteraceae</taxon>
        <taxon>Roseovarius</taxon>
    </lineage>
</organism>
<dbReference type="KEGG" id="rom:EI983_16775"/>
<dbReference type="AlphaFoldDB" id="A0A6I6IVA0"/>
<feature type="domain" description="DUF4935" evidence="1">
    <location>
        <begin position="3"/>
        <end position="183"/>
    </location>
</feature>
<evidence type="ECO:0000259" key="1">
    <source>
        <dbReference type="Pfam" id="PF16289"/>
    </source>
</evidence>